<dbReference type="Proteomes" id="UP000030907">
    <property type="component" value="Chromosome"/>
</dbReference>
<dbReference type="GO" id="GO:0006529">
    <property type="term" value="P:asparagine biosynthetic process"/>
    <property type="evidence" value="ECO:0007669"/>
    <property type="project" value="InterPro"/>
</dbReference>
<evidence type="ECO:0000256" key="3">
    <source>
        <dbReference type="ARBA" id="ARBA00048741"/>
    </source>
</evidence>
<dbReference type="KEGG" id="sphk:SKP52_23100"/>
<gene>
    <name evidence="5" type="ORF">SKP52_23100</name>
</gene>
<dbReference type="PANTHER" id="PTHR43284:SF1">
    <property type="entry name" value="ASPARAGINE SYNTHETASE"/>
    <property type="match status" value="1"/>
</dbReference>
<evidence type="ECO:0000313" key="5">
    <source>
        <dbReference type="EMBL" id="AJA11463.1"/>
    </source>
</evidence>
<keyword evidence="6" id="KW-1185">Reference proteome</keyword>
<dbReference type="SUPFAM" id="SSF52402">
    <property type="entry name" value="Adenine nucleotide alpha hydrolases-like"/>
    <property type="match status" value="1"/>
</dbReference>
<dbReference type="PANTHER" id="PTHR43284">
    <property type="entry name" value="ASPARAGINE SYNTHETASE (GLUTAMINE-HYDROLYZING)"/>
    <property type="match status" value="1"/>
</dbReference>
<dbReference type="InterPro" id="IPR051786">
    <property type="entry name" value="ASN_synthetase/amidase"/>
</dbReference>
<comment type="catalytic activity">
    <reaction evidence="3">
        <text>L-aspartate + L-glutamine + ATP + H2O = L-asparagine + L-glutamate + AMP + diphosphate + H(+)</text>
        <dbReference type="Rhea" id="RHEA:12228"/>
        <dbReference type="ChEBI" id="CHEBI:15377"/>
        <dbReference type="ChEBI" id="CHEBI:15378"/>
        <dbReference type="ChEBI" id="CHEBI:29985"/>
        <dbReference type="ChEBI" id="CHEBI:29991"/>
        <dbReference type="ChEBI" id="CHEBI:30616"/>
        <dbReference type="ChEBI" id="CHEBI:33019"/>
        <dbReference type="ChEBI" id="CHEBI:58048"/>
        <dbReference type="ChEBI" id="CHEBI:58359"/>
        <dbReference type="ChEBI" id="CHEBI:456215"/>
        <dbReference type="EC" id="6.3.5.4"/>
    </reaction>
</comment>
<evidence type="ECO:0000256" key="1">
    <source>
        <dbReference type="ARBA" id="ARBA00005187"/>
    </source>
</evidence>
<evidence type="ECO:0000256" key="2">
    <source>
        <dbReference type="ARBA" id="ARBA00012737"/>
    </source>
</evidence>
<dbReference type="OrthoDB" id="7053173at2"/>
<dbReference type="Pfam" id="PF00733">
    <property type="entry name" value="Asn_synthase"/>
    <property type="match status" value="1"/>
</dbReference>
<dbReference type="EC" id="6.3.5.4" evidence="2"/>
<protein>
    <recommendedName>
        <fullName evidence="2">asparagine synthase (glutamine-hydrolyzing)</fullName>
        <ecNumber evidence="2">6.3.5.4</ecNumber>
    </recommendedName>
</protein>
<proteinExistence type="predicted"/>
<dbReference type="HOGENOM" id="CLU_031685_1_0_5"/>
<dbReference type="STRING" id="1515612.SKP52_23100"/>
<organism evidence="5 6">
    <name type="scientific">Sphingopyxis fribergensis</name>
    <dbReference type="NCBI Taxonomy" id="1515612"/>
    <lineage>
        <taxon>Bacteria</taxon>
        <taxon>Pseudomonadati</taxon>
        <taxon>Pseudomonadota</taxon>
        <taxon>Alphaproteobacteria</taxon>
        <taxon>Sphingomonadales</taxon>
        <taxon>Sphingomonadaceae</taxon>
        <taxon>Sphingopyxis</taxon>
    </lineage>
</organism>
<dbReference type="RefSeq" id="WP_039579005.1">
    <property type="nucleotide sequence ID" value="NZ_CP009122.1"/>
</dbReference>
<evidence type="ECO:0000313" key="6">
    <source>
        <dbReference type="Proteomes" id="UP000030907"/>
    </source>
</evidence>
<sequence length="566" mass="61175">MKRGILALVGTTSGGLALAAAAERHALRCVQNAGALTVYAGAGIADQVMESGALLLGDIYSLSGATCHAPGDGWGSYLAFTVDDASVEIARAALTGMPIYWTRFEDGFLLWNDLELVAPMLGIGSFDWQFIAGTLAYANLRTERTGLEGVSELLPGSCAKFLAEESAVQTLWTPWKAVSQPDLRPVAELALDLERRFLGCLRGWCGNRSDILLELSGGLDSSIVAAGLSSAQANFSAVTFVSSGADGDERPYARAVAAHCGAELLEMPHADTGIDLVSLPPVLHARPSAYGVLGGIDDAFESAFPVSDAAIFGGIGGDNIFDFDTSVAPILDAFRHFGPRRPAFETMRDVARAGDATVWQAARLAYRAVRDGPSGWRRETGFCVADQVPASPPAHPWDAGEEDAPRGKRNHVRALRRILDFVDRPRRWRDRDVVAPLLSQPVVEFCLTVPSWAWVRGGRDRAVARAAFASRLPPEVVWRRGKGRLDSLCTASYLRQRGALADLLLGGRLAERGLLDKPAIETYLAHDLVEGDFAYFRLLEIADVERWVRSVEASPLMGPSSRQRRY</sequence>
<reference evidence="5 6" key="1">
    <citation type="journal article" date="2015" name="Int. J. Syst. Evol. Microbiol.">
        <title>Description of Sphingopyxis fribergensis sp. nov. - a soil bacterium with the ability to degrade styrene and phenylacetic acid.</title>
        <authorList>
            <person name="Oelschlagel M."/>
            <person name="Ruckert C."/>
            <person name="Kalinowski J."/>
            <person name="Schmidt G."/>
            <person name="Schlomann M."/>
            <person name="Tischler D."/>
        </authorList>
    </citation>
    <scope>NUCLEOTIDE SEQUENCE [LARGE SCALE GENOMIC DNA]</scope>
    <source>
        <strain evidence="5 6">Kp5.2</strain>
    </source>
</reference>
<evidence type="ECO:0000259" key="4">
    <source>
        <dbReference type="Pfam" id="PF00733"/>
    </source>
</evidence>
<dbReference type="InterPro" id="IPR014729">
    <property type="entry name" value="Rossmann-like_a/b/a_fold"/>
</dbReference>
<dbReference type="EMBL" id="CP009122">
    <property type="protein sequence ID" value="AJA11463.1"/>
    <property type="molecule type" value="Genomic_DNA"/>
</dbReference>
<dbReference type="AlphaFoldDB" id="A0A0A7PQ89"/>
<comment type="pathway">
    <text evidence="1">Amino-acid biosynthesis; L-asparagine biosynthesis; L-asparagine from L-aspartate (L-Gln route): step 1/1.</text>
</comment>
<dbReference type="Gene3D" id="3.40.50.620">
    <property type="entry name" value="HUPs"/>
    <property type="match status" value="2"/>
</dbReference>
<dbReference type="InterPro" id="IPR001962">
    <property type="entry name" value="Asn_synthase"/>
</dbReference>
<dbReference type="GO" id="GO:0004066">
    <property type="term" value="F:asparagine synthase (glutamine-hydrolyzing) activity"/>
    <property type="evidence" value="ECO:0007669"/>
    <property type="project" value="UniProtKB-EC"/>
</dbReference>
<feature type="domain" description="Asparagine synthetase" evidence="4">
    <location>
        <begin position="214"/>
        <end position="529"/>
    </location>
</feature>
<name>A0A0A7PQ89_9SPHN</name>
<accession>A0A0A7PQ89</accession>